<dbReference type="InParanoid" id="A0A084QTC8"/>
<name>A0A084QTC8_STAC4</name>
<dbReference type="Proteomes" id="UP000028524">
    <property type="component" value="Unassembled WGS sequence"/>
</dbReference>
<dbReference type="SMART" id="SM00829">
    <property type="entry name" value="PKS_ER"/>
    <property type="match status" value="1"/>
</dbReference>
<dbReference type="SUPFAM" id="SSF50129">
    <property type="entry name" value="GroES-like"/>
    <property type="match status" value="1"/>
</dbReference>
<dbReference type="FunCoup" id="A0A084QTC8">
    <property type="interactions" value="140"/>
</dbReference>
<dbReference type="InterPro" id="IPR013154">
    <property type="entry name" value="ADH-like_N"/>
</dbReference>
<evidence type="ECO:0000259" key="1">
    <source>
        <dbReference type="SMART" id="SM00829"/>
    </source>
</evidence>
<feature type="domain" description="Enoyl reductase (ER)" evidence="1">
    <location>
        <begin position="15"/>
        <end position="335"/>
    </location>
</feature>
<dbReference type="InterPro" id="IPR011032">
    <property type="entry name" value="GroES-like_sf"/>
</dbReference>
<dbReference type="Pfam" id="PF08240">
    <property type="entry name" value="ADH_N"/>
    <property type="match status" value="1"/>
</dbReference>
<dbReference type="EMBL" id="KL660233">
    <property type="protein sequence ID" value="KFA67213.1"/>
    <property type="molecule type" value="Genomic_DNA"/>
</dbReference>
<dbReference type="STRING" id="1283841.A0A084QTC8"/>
<dbReference type="Gene3D" id="3.40.50.720">
    <property type="entry name" value="NAD(P)-binding Rossmann-like Domain"/>
    <property type="match status" value="1"/>
</dbReference>
<dbReference type="InterPro" id="IPR036291">
    <property type="entry name" value="NAD(P)-bd_dom_sf"/>
</dbReference>
<dbReference type="OrthoDB" id="201656at2759"/>
<reference evidence="2 3" key="1">
    <citation type="journal article" date="2014" name="BMC Genomics">
        <title>Comparative genome sequencing reveals chemotype-specific gene clusters in the toxigenic black mold Stachybotrys.</title>
        <authorList>
            <person name="Semeiks J."/>
            <person name="Borek D."/>
            <person name="Otwinowski Z."/>
            <person name="Grishin N.V."/>
        </authorList>
    </citation>
    <scope>NUCLEOTIDE SEQUENCE [LARGE SCALE GENOMIC DNA]</scope>
    <source>
        <strain evidence="2 3">IBT 40285</strain>
    </source>
</reference>
<evidence type="ECO:0000313" key="2">
    <source>
        <dbReference type="EMBL" id="KFA67213.1"/>
    </source>
</evidence>
<organism evidence="2 3">
    <name type="scientific">Stachybotrys chlorohalonatus (strain IBT 40285)</name>
    <dbReference type="NCBI Taxonomy" id="1283841"/>
    <lineage>
        <taxon>Eukaryota</taxon>
        <taxon>Fungi</taxon>
        <taxon>Dikarya</taxon>
        <taxon>Ascomycota</taxon>
        <taxon>Pezizomycotina</taxon>
        <taxon>Sordariomycetes</taxon>
        <taxon>Hypocreomycetidae</taxon>
        <taxon>Hypocreales</taxon>
        <taxon>Stachybotryaceae</taxon>
        <taxon>Stachybotrys</taxon>
    </lineage>
</organism>
<dbReference type="PANTHER" id="PTHR44013">
    <property type="entry name" value="ZINC-TYPE ALCOHOL DEHYDROGENASE-LIKE PROTEIN C16A3.02C"/>
    <property type="match status" value="1"/>
</dbReference>
<dbReference type="PANTHER" id="PTHR44013:SF1">
    <property type="entry name" value="ZINC-TYPE ALCOHOL DEHYDROGENASE-LIKE PROTEIN C16A3.02C"/>
    <property type="match status" value="1"/>
</dbReference>
<dbReference type="InterPro" id="IPR020843">
    <property type="entry name" value="ER"/>
</dbReference>
<gene>
    <name evidence="2" type="ORF">S40285_06300</name>
</gene>
<proteinExistence type="predicted"/>
<dbReference type="GO" id="GO:0016491">
    <property type="term" value="F:oxidoreductase activity"/>
    <property type="evidence" value="ECO:0007669"/>
    <property type="project" value="InterPro"/>
</dbReference>
<sequence length="339" mass="35927">MAETIQAWQLPSPGPVLSTLTLSDDVPNPGESFGADEVLVKVAAASLNPADYKLVELGLVSRGLVGFPKTPGIDLSGTVVAVGTNIQDLKAGDSVVGRVDPLSRLGSFAQYAVTRREYLAKLSTEADLTLAAGLPTAGLTAYQTIAPHVKDGQGDRVFINGGSGGVGTFGIQIAKLLGCHVTVTCSTAKIDLCKQLGADDIIDYKKTDVIAALKAKGQVFSVVVDNVGNSPSNLFASSQHFLKPSGPYVFVGGQVSFGALTSTAMHLLTPGFLGGRKRQHIVFMTKTNQEDIDKVAEWFEKGKLQVVKDSMYDFKQLREAFEHLKKGSCTGKVIVKVED</sequence>
<dbReference type="AlphaFoldDB" id="A0A084QTC8"/>
<evidence type="ECO:0000313" key="3">
    <source>
        <dbReference type="Proteomes" id="UP000028524"/>
    </source>
</evidence>
<dbReference type="CDD" id="cd08267">
    <property type="entry name" value="MDR1"/>
    <property type="match status" value="1"/>
</dbReference>
<dbReference type="Pfam" id="PF13602">
    <property type="entry name" value="ADH_zinc_N_2"/>
    <property type="match status" value="1"/>
</dbReference>
<dbReference type="InterPro" id="IPR052733">
    <property type="entry name" value="Chloroplast_QOR"/>
</dbReference>
<keyword evidence="3" id="KW-1185">Reference proteome</keyword>
<dbReference type="HOGENOM" id="CLU_026673_3_3_1"/>
<dbReference type="Gene3D" id="3.90.180.10">
    <property type="entry name" value="Medium-chain alcohol dehydrogenases, catalytic domain"/>
    <property type="match status" value="1"/>
</dbReference>
<protein>
    <recommendedName>
        <fullName evidence="1">Enoyl reductase (ER) domain-containing protein</fullName>
    </recommendedName>
</protein>
<dbReference type="SUPFAM" id="SSF51735">
    <property type="entry name" value="NAD(P)-binding Rossmann-fold domains"/>
    <property type="match status" value="1"/>
</dbReference>
<accession>A0A084QTC8</accession>
<dbReference type="OMA" id="GLWGIQI"/>